<keyword evidence="11" id="KW-1185">Reference proteome</keyword>
<dbReference type="Gene3D" id="2.60.40.790">
    <property type="match status" value="1"/>
</dbReference>
<dbReference type="CDD" id="cd06467">
    <property type="entry name" value="p23_NUDC_like"/>
    <property type="match status" value="1"/>
</dbReference>
<evidence type="ECO:0000256" key="2">
    <source>
        <dbReference type="ARBA" id="ARBA00022490"/>
    </source>
</evidence>
<comment type="caution">
    <text evidence="10">The sequence shown here is derived from an EMBL/GenBank/DDBJ whole genome shotgun (WGS) entry which is preliminary data.</text>
</comment>
<dbReference type="EMBL" id="JBGBPQ010000007">
    <property type="protein sequence ID" value="KAL1521502.1"/>
    <property type="molecule type" value="Genomic_DNA"/>
</dbReference>
<keyword evidence="2" id="KW-0963">Cytoplasm</keyword>
<dbReference type="InterPro" id="IPR007052">
    <property type="entry name" value="CS_dom"/>
</dbReference>
<evidence type="ECO:0000256" key="4">
    <source>
        <dbReference type="ARBA" id="ARBA00022771"/>
    </source>
</evidence>
<dbReference type="Pfam" id="PF04969">
    <property type="entry name" value="CS"/>
    <property type="match status" value="1"/>
</dbReference>
<dbReference type="GO" id="GO:0006457">
    <property type="term" value="P:protein folding"/>
    <property type="evidence" value="ECO:0007669"/>
    <property type="project" value="TreeGrafter"/>
</dbReference>
<keyword evidence="5" id="KW-0862">Zinc</keyword>
<feature type="domain" description="MYND-type" evidence="8">
    <location>
        <begin position="23"/>
        <end position="61"/>
    </location>
</feature>
<evidence type="ECO:0008006" key="12">
    <source>
        <dbReference type="Google" id="ProtNLM"/>
    </source>
</evidence>
<dbReference type="Pfam" id="PF01753">
    <property type="entry name" value="zf-MYND"/>
    <property type="match status" value="1"/>
</dbReference>
<dbReference type="AlphaFoldDB" id="A0AB34JJL8"/>
<reference evidence="10 11" key="1">
    <citation type="journal article" date="2024" name="Science">
        <title>Giant polyketide synthase enzymes in the biosynthesis of giant marine polyether toxins.</title>
        <authorList>
            <person name="Fallon T.R."/>
            <person name="Shende V.V."/>
            <person name="Wierzbicki I.H."/>
            <person name="Pendleton A.L."/>
            <person name="Watervoot N.F."/>
            <person name="Auber R.P."/>
            <person name="Gonzalez D.J."/>
            <person name="Wisecaver J.H."/>
            <person name="Moore B.S."/>
        </authorList>
    </citation>
    <scope>NUCLEOTIDE SEQUENCE [LARGE SCALE GENOMIC DNA]</scope>
    <source>
        <strain evidence="10 11">12B1</strain>
    </source>
</reference>
<evidence type="ECO:0000256" key="6">
    <source>
        <dbReference type="PROSITE-ProRule" id="PRU00134"/>
    </source>
</evidence>
<gene>
    <name evidence="10" type="ORF">AB1Y20_021163</name>
</gene>
<dbReference type="Proteomes" id="UP001515480">
    <property type="component" value="Unassembled WGS sequence"/>
</dbReference>
<dbReference type="PROSITE" id="PS50865">
    <property type="entry name" value="ZF_MYND_2"/>
    <property type="match status" value="1"/>
</dbReference>
<comment type="subcellular location">
    <subcellularLocation>
        <location evidence="1">Cytoplasm</location>
    </subcellularLocation>
</comment>
<dbReference type="InterPro" id="IPR037898">
    <property type="entry name" value="NudC_fam"/>
</dbReference>
<evidence type="ECO:0000256" key="5">
    <source>
        <dbReference type="ARBA" id="ARBA00022833"/>
    </source>
</evidence>
<accession>A0AB34JJL8</accession>
<dbReference type="GO" id="GO:0008270">
    <property type="term" value="F:zinc ion binding"/>
    <property type="evidence" value="ECO:0007669"/>
    <property type="project" value="UniProtKB-KW"/>
</dbReference>
<evidence type="ECO:0000259" key="9">
    <source>
        <dbReference type="PROSITE" id="PS51203"/>
    </source>
</evidence>
<dbReference type="PROSITE" id="PS01360">
    <property type="entry name" value="ZF_MYND_1"/>
    <property type="match status" value="1"/>
</dbReference>
<evidence type="ECO:0000256" key="3">
    <source>
        <dbReference type="ARBA" id="ARBA00022723"/>
    </source>
</evidence>
<evidence type="ECO:0000256" key="7">
    <source>
        <dbReference type="SAM" id="MobiDB-lite"/>
    </source>
</evidence>
<name>A0AB34JJL8_PRYPA</name>
<dbReference type="GO" id="GO:0005737">
    <property type="term" value="C:cytoplasm"/>
    <property type="evidence" value="ECO:0007669"/>
    <property type="project" value="UniProtKB-SubCell"/>
</dbReference>
<dbReference type="InterPro" id="IPR002893">
    <property type="entry name" value="Znf_MYND"/>
</dbReference>
<dbReference type="PANTHER" id="PTHR12356">
    <property type="entry name" value="NUCLEAR MOVEMENT PROTEIN NUDC"/>
    <property type="match status" value="1"/>
</dbReference>
<feature type="domain" description="CS" evidence="9">
    <location>
        <begin position="176"/>
        <end position="264"/>
    </location>
</feature>
<evidence type="ECO:0000256" key="1">
    <source>
        <dbReference type="ARBA" id="ARBA00004496"/>
    </source>
</evidence>
<evidence type="ECO:0000259" key="8">
    <source>
        <dbReference type="PROSITE" id="PS50865"/>
    </source>
</evidence>
<dbReference type="InterPro" id="IPR008978">
    <property type="entry name" value="HSP20-like_chaperone"/>
</dbReference>
<dbReference type="Gene3D" id="6.10.140.2220">
    <property type="match status" value="1"/>
</dbReference>
<feature type="region of interest" description="Disordered" evidence="7">
    <location>
        <begin position="287"/>
        <end position="334"/>
    </location>
</feature>
<dbReference type="PANTHER" id="PTHR12356:SF3">
    <property type="entry name" value="NUCLEAR MIGRATION PROTEIN NUDC"/>
    <property type="match status" value="1"/>
</dbReference>
<dbReference type="PROSITE" id="PS51203">
    <property type="entry name" value="CS"/>
    <property type="match status" value="1"/>
</dbReference>
<organism evidence="10 11">
    <name type="scientific">Prymnesium parvum</name>
    <name type="common">Toxic golden alga</name>
    <dbReference type="NCBI Taxonomy" id="97485"/>
    <lineage>
        <taxon>Eukaryota</taxon>
        <taxon>Haptista</taxon>
        <taxon>Haptophyta</taxon>
        <taxon>Prymnesiophyceae</taxon>
        <taxon>Prymnesiales</taxon>
        <taxon>Prymnesiaceae</taxon>
        <taxon>Prymnesium</taxon>
    </lineage>
</organism>
<dbReference type="SUPFAM" id="SSF49764">
    <property type="entry name" value="HSP20-like chaperones"/>
    <property type="match status" value="1"/>
</dbReference>
<keyword evidence="3" id="KW-0479">Metal-binding</keyword>
<evidence type="ECO:0000313" key="10">
    <source>
        <dbReference type="EMBL" id="KAL1521502.1"/>
    </source>
</evidence>
<protein>
    <recommendedName>
        <fullName evidence="12">MYND-type domain-containing protein</fullName>
    </recommendedName>
</protein>
<keyword evidence="4 6" id="KW-0863">Zinc-finger</keyword>
<dbReference type="SUPFAM" id="SSF144232">
    <property type="entry name" value="HIT/MYND zinc finger-like"/>
    <property type="match status" value="1"/>
</dbReference>
<proteinExistence type="predicted"/>
<evidence type="ECO:0000313" key="11">
    <source>
        <dbReference type="Proteomes" id="UP001515480"/>
    </source>
</evidence>
<sequence length="334" mass="35508">MAFTDSGTFIAWDPLRPMKTPLCMACSAAPPSPSRCGGCRFAHFCGHDCQAAGWARHQPLCAAGYSAYIARLEAHTQLVGRKQLDGAAAADLLAAYEAMLDSAEAMGDAEGIRHLSEVLAFRLHALGRPSEAHARRAARIEALIGKAAAAAARRLFGRVEQAKLTPVGCHAARGARRVSWCEWEQSAADLTASVQLPPHTRKPAVRVEFGASRLRVALVGGITLAEGELCGEINASESSWCLDSNGKLMLTLEKRRAGAWPAVLKNDVAESEGRAIAASLLEAPRPPNADDVRRIFSGAPNAASQGSRENELLELGPPSPPPLPELSPRDVMSK</sequence>
<dbReference type="GO" id="GO:0051082">
    <property type="term" value="F:unfolded protein binding"/>
    <property type="evidence" value="ECO:0007669"/>
    <property type="project" value="TreeGrafter"/>
</dbReference>